<sequence>MKRQMHPTTSVQTLLGRDIYSMIWYGGRVSIMIGMLSMVIITVIGVTYGCISGMAGAKIDAMMMRFAEILNSIPSLLLLLLLASIMGKQDIWKISFVIGVTGWFALARIVRSEVRQIRNSEYVLAARCMGASFPHVMQKHLIPNFISAILFVVISSISTSMSMESTLSFLGLGLPTHIISWGSMLSLANRALLSNTWWVIMIPGVFLLVTLLAITNIGNYFRKEVNRKASNL</sequence>
<feature type="transmembrane region" description="Helical" evidence="7">
    <location>
        <begin position="197"/>
        <end position="221"/>
    </location>
</feature>
<proteinExistence type="inferred from homology"/>
<keyword evidence="3" id="KW-1003">Cell membrane</keyword>
<evidence type="ECO:0000256" key="7">
    <source>
        <dbReference type="RuleBase" id="RU363032"/>
    </source>
</evidence>
<dbReference type="CDD" id="cd06261">
    <property type="entry name" value="TM_PBP2"/>
    <property type="match status" value="1"/>
</dbReference>
<evidence type="ECO:0000256" key="4">
    <source>
        <dbReference type="ARBA" id="ARBA00022692"/>
    </source>
</evidence>
<keyword evidence="10" id="KW-1185">Reference proteome</keyword>
<feature type="transmembrane region" description="Helical" evidence="7">
    <location>
        <begin position="141"/>
        <end position="161"/>
    </location>
</feature>
<feature type="transmembrane region" description="Helical" evidence="7">
    <location>
        <begin position="63"/>
        <end position="85"/>
    </location>
</feature>
<dbReference type="InterPro" id="IPR050366">
    <property type="entry name" value="BP-dependent_transpt_permease"/>
</dbReference>
<accession>A0ABU5C755</accession>
<evidence type="ECO:0000256" key="3">
    <source>
        <dbReference type="ARBA" id="ARBA00022475"/>
    </source>
</evidence>
<keyword evidence="6 7" id="KW-0472">Membrane</keyword>
<feature type="transmembrane region" description="Helical" evidence="7">
    <location>
        <begin position="29"/>
        <end position="51"/>
    </location>
</feature>
<dbReference type="Gene3D" id="1.10.3720.10">
    <property type="entry name" value="MetI-like"/>
    <property type="match status" value="1"/>
</dbReference>
<dbReference type="SUPFAM" id="SSF161098">
    <property type="entry name" value="MetI-like"/>
    <property type="match status" value="1"/>
</dbReference>
<evidence type="ECO:0000256" key="6">
    <source>
        <dbReference type="ARBA" id="ARBA00023136"/>
    </source>
</evidence>
<evidence type="ECO:0000259" key="8">
    <source>
        <dbReference type="PROSITE" id="PS50928"/>
    </source>
</evidence>
<feature type="transmembrane region" description="Helical" evidence="7">
    <location>
        <begin position="91"/>
        <end position="110"/>
    </location>
</feature>
<keyword evidence="2 7" id="KW-0813">Transport</keyword>
<organism evidence="9 10">
    <name type="scientific">Tigheibacillus halophilus</name>
    <dbReference type="NCBI Taxonomy" id="361280"/>
    <lineage>
        <taxon>Bacteria</taxon>
        <taxon>Bacillati</taxon>
        <taxon>Bacillota</taxon>
        <taxon>Bacilli</taxon>
        <taxon>Bacillales</taxon>
        <taxon>Bacillaceae</taxon>
        <taxon>Tigheibacillus</taxon>
    </lineage>
</organism>
<gene>
    <name evidence="9" type="ORF">RWE15_09735</name>
</gene>
<dbReference type="EMBL" id="JAWDIP010000003">
    <property type="protein sequence ID" value="MDY0394678.1"/>
    <property type="molecule type" value="Genomic_DNA"/>
</dbReference>
<keyword evidence="5 7" id="KW-1133">Transmembrane helix</keyword>
<dbReference type="InterPro" id="IPR000515">
    <property type="entry name" value="MetI-like"/>
</dbReference>
<dbReference type="PANTHER" id="PTHR43386:SF1">
    <property type="entry name" value="D,D-DIPEPTIDE TRANSPORT SYSTEM PERMEASE PROTEIN DDPC-RELATED"/>
    <property type="match status" value="1"/>
</dbReference>
<dbReference type="PANTHER" id="PTHR43386">
    <property type="entry name" value="OLIGOPEPTIDE TRANSPORT SYSTEM PERMEASE PROTEIN APPC"/>
    <property type="match status" value="1"/>
</dbReference>
<dbReference type="PROSITE" id="PS50928">
    <property type="entry name" value="ABC_TM1"/>
    <property type="match status" value="1"/>
</dbReference>
<evidence type="ECO:0000256" key="1">
    <source>
        <dbReference type="ARBA" id="ARBA00004651"/>
    </source>
</evidence>
<comment type="similarity">
    <text evidence="7">Belongs to the binding-protein-dependent transport system permease family.</text>
</comment>
<reference evidence="9 10" key="1">
    <citation type="submission" date="2023-10" db="EMBL/GenBank/DDBJ databases">
        <title>Virgibacillus halophilus 5B73C genome.</title>
        <authorList>
            <person name="Miliotis G."/>
            <person name="Sengupta P."/>
            <person name="Hameed A."/>
            <person name="Chuvochina M."/>
            <person name="Mcdonagh F."/>
            <person name="Simpson A.C."/>
            <person name="Singh N.K."/>
            <person name="Rekha P.D."/>
            <person name="Raman K."/>
            <person name="Hugenholtz P."/>
            <person name="Venkateswaran K."/>
        </authorList>
    </citation>
    <scope>NUCLEOTIDE SEQUENCE [LARGE SCALE GENOMIC DNA]</scope>
    <source>
        <strain evidence="9 10">5B73C</strain>
    </source>
</reference>
<dbReference type="Proteomes" id="UP001281447">
    <property type="component" value="Unassembled WGS sequence"/>
</dbReference>
<name>A0ABU5C755_9BACI</name>
<feature type="domain" description="ABC transmembrane type-1" evidence="8">
    <location>
        <begin position="27"/>
        <end position="218"/>
    </location>
</feature>
<protein>
    <submittedName>
        <fullName evidence="9">ABC transporter permease</fullName>
    </submittedName>
</protein>
<keyword evidence="4 7" id="KW-0812">Transmembrane</keyword>
<dbReference type="InterPro" id="IPR035906">
    <property type="entry name" value="MetI-like_sf"/>
</dbReference>
<evidence type="ECO:0000256" key="5">
    <source>
        <dbReference type="ARBA" id="ARBA00022989"/>
    </source>
</evidence>
<comment type="caution">
    <text evidence="9">The sequence shown here is derived from an EMBL/GenBank/DDBJ whole genome shotgun (WGS) entry which is preliminary data.</text>
</comment>
<evidence type="ECO:0000256" key="2">
    <source>
        <dbReference type="ARBA" id="ARBA00022448"/>
    </source>
</evidence>
<comment type="subcellular location">
    <subcellularLocation>
        <location evidence="1 7">Cell membrane</location>
        <topology evidence="1 7">Multi-pass membrane protein</topology>
    </subcellularLocation>
</comment>
<dbReference type="Pfam" id="PF00528">
    <property type="entry name" value="BPD_transp_1"/>
    <property type="match status" value="1"/>
</dbReference>
<evidence type="ECO:0000313" key="9">
    <source>
        <dbReference type="EMBL" id="MDY0394678.1"/>
    </source>
</evidence>
<evidence type="ECO:0000313" key="10">
    <source>
        <dbReference type="Proteomes" id="UP001281447"/>
    </source>
</evidence>